<accession>A0A964FGH5</accession>
<sequence>MKSIKGNTSQAVLIVSVLLWFFQEVKPNWGSRDLRCMTIILIIAGD</sequence>
<keyword evidence="2" id="KW-1185">Reference proteome</keyword>
<name>A0A964FGH5_9CYAN</name>
<dbReference type="AlphaFoldDB" id="A0A964FGH5"/>
<organism evidence="1 2">
    <name type="scientific">Waterburya agarophytonicola KI4</name>
    <dbReference type="NCBI Taxonomy" id="2874699"/>
    <lineage>
        <taxon>Bacteria</taxon>
        <taxon>Bacillati</taxon>
        <taxon>Cyanobacteriota</taxon>
        <taxon>Cyanophyceae</taxon>
        <taxon>Pleurocapsales</taxon>
        <taxon>Hyellaceae</taxon>
        <taxon>Waterburya</taxon>
        <taxon>Waterburya agarophytonicola</taxon>
    </lineage>
</organism>
<dbReference type="Proteomes" id="UP000729733">
    <property type="component" value="Unassembled WGS sequence"/>
</dbReference>
<gene>
    <name evidence="1" type="ORF">I4641_05785</name>
</gene>
<comment type="caution">
    <text evidence="1">The sequence shown here is derived from an EMBL/GenBank/DDBJ whole genome shotgun (WGS) entry which is preliminary data.</text>
</comment>
<evidence type="ECO:0000313" key="1">
    <source>
        <dbReference type="EMBL" id="MCC0176488.1"/>
    </source>
</evidence>
<protein>
    <submittedName>
        <fullName evidence="1">Uncharacterized protein</fullName>
    </submittedName>
</protein>
<evidence type="ECO:0000313" key="2">
    <source>
        <dbReference type="Proteomes" id="UP000729733"/>
    </source>
</evidence>
<reference evidence="1" key="1">
    <citation type="journal article" date="2021" name="Antonie Van Leeuwenhoek">
        <title>Draft genome and description of Waterburya agarophytonicola gen. nov. sp. nov. (Pleurocapsales, Cyanobacteria): a seaweed symbiont.</title>
        <authorList>
            <person name="Bonthond G."/>
            <person name="Shalygin S."/>
            <person name="Bayer T."/>
            <person name="Weinberger F."/>
        </authorList>
    </citation>
    <scope>NUCLEOTIDE SEQUENCE</scope>
    <source>
        <strain evidence="1">KI4</strain>
    </source>
</reference>
<proteinExistence type="predicted"/>
<dbReference type="EMBL" id="JADWDC010000009">
    <property type="protein sequence ID" value="MCC0176488.1"/>
    <property type="molecule type" value="Genomic_DNA"/>
</dbReference>